<dbReference type="OrthoDB" id="3058045at2759"/>
<evidence type="ECO:0000313" key="3">
    <source>
        <dbReference type="EMBL" id="KAF5387087.1"/>
    </source>
</evidence>
<dbReference type="SUPFAM" id="SSF52047">
    <property type="entry name" value="RNI-like"/>
    <property type="match status" value="1"/>
</dbReference>
<feature type="region of interest" description="Disordered" evidence="1">
    <location>
        <begin position="1"/>
        <end position="29"/>
    </location>
</feature>
<reference evidence="3 4" key="1">
    <citation type="journal article" date="2020" name="ISME J.">
        <title>Uncovering the hidden diversity of litter-decomposition mechanisms in mushroom-forming fungi.</title>
        <authorList>
            <person name="Floudas D."/>
            <person name="Bentzer J."/>
            <person name="Ahren D."/>
            <person name="Johansson T."/>
            <person name="Persson P."/>
            <person name="Tunlid A."/>
        </authorList>
    </citation>
    <scope>NUCLEOTIDE SEQUENCE [LARGE SCALE GENOMIC DNA]</scope>
    <source>
        <strain evidence="3 4">CBS 661.87</strain>
    </source>
</reference>
<dbReference type="Gene3D" id="3.80.10.10">
    <property type="entry name" value="Ribonuclease Inhibitor"/>
    <property type="match status" value="1"/>
</dbReference>
<keyword evidence="4" id="KW-1185">Reference proteome</keyword>
<dbReference type="Proteomes" id="UP000565441">
    <property type="component" value="Unassembled WGS sequence"/>
</dbReference>
<dbReference type="EMBL" id="JAACJP010000002">
    <property type="protein sequence ID" value="KAF5387087.1"/>
    <property type="molecule type" value="Genomic_DNA"/>
</dbReference>
<name>A0A8H5HPG2_9AGAR</name>
<dbReference type="AlphaFoldDB" id="A0A8H5HPG2"/>
<dbReference type="Gene3D" id="1.20.1280.50">
    <property type="match status" value="1"/>
</dbReference>
<dbReference type="InterPro" id="IPR001810">
    <property type="entry name" value="F-box_dom"/>
</dbReference>
<comment type="caution">
    <text evidence="3">The sequence shown here is derived from an EMBL/GenBank/DDBJ whole genome shotgun (WGS) entry which is preliminary data.</text>
</comment>
<feature type="compositionally biased region" description="Polar residues" evidence="1">
    <location>
        <begin position="17"/>
        <end position="29"/>
    </location>
</feature>
<evidence type="ECO:0000259" key="2">
    <source>
        <dbReference type="PROSITE" id="PS50181"/>
    </source>
</evidence>
<protein>
    <recommendedName>
        <fullName evidence="2">F-box domain-containing protein</fullName>
    </recommendedName>
</protein>
<proteinExistence type="predicted"/>
<evidence type="ECO:0000313" key="4">
    <source>
        <dbReference type="Proteomes" id="UP000565441"/>
    </source>
</evidence>
<gene>
    <name evidence="3" type="ORF">D9615_002053</name>
</gene>
<dbReference type="PROSITE" id="PS50181">
    <property type="entry name" value="FBOX"/>
    <property type="match status" value="1"/>
</dbReference>
<dbReference type="InterPro" id="IPR032675">
    <property type="entry name" value="LRR_dom_sf"/>
</dbReference>
<sequence length="521" mass="59045">MSLRLELHDTTMEAQPLTLSQDTEPTPFNESPIQNLPPELLEEIFDLCASSDLLPDLFRTERWLPSLRLAFSQVCCNWRSISLSSPRLWRRIDISFPRLAKEFLTRSGTRSLQVVAEPLSRGIKLCDEDLKLHAGRITSFDIYFLDRGELVDLFKDLQSDLAGLTTLSLKDDDTIYAGTTFIHLPPLVHVKKLELHNVSIPWHTCSGGSLTSLILRGLEPDLLTVSQLYDIFHCSPKLEYIELKHIWTDPFSRVDGQPPSPASLPHLHKLTLQAPGHFIYDILSGISLPPDTRIEITHTRSDIAPDSNDKISSLTPLTRSPSYVLHSELTTLRIGDDMIRLLTEGAQPWSEEPADTRFSFSSDYLHPQFFFHTAHTMFFHLSHFRTLELGKHLISPIPSGYIVEFLAYATNLETLRIARTDLHQLSEALSQPRPPPAAVGDGDLGMGTQSRLVCPNLRRILLGYEGRWPFSEILLRHIVDIARVRHEASIPLAVVELNVKPKGTMKLMEELRRYVARVVEL</sequence>
<evidence type="ECO:0000256" key="1">
    <source>
        <dbReference type="SAM" id="MobiDB-lite"/>
    </source>
</evidence>
<accession>A0A8H5HPG2</accession>
<feature type="compositionally biased region" description="Basic and acidic residues" evidence="1">
    <location>
        <begin position="1"/>
        <end position="11"/>
    </location>
</feature>
<organism evidence="3 4">
    <name type="scientific">Tricholomella constricta</name>
    <dbReference type="NCBI Taxonomy" id="117010"/>
    <lineage>
        <taxon>Eukaryota</taxon>
        <taxon>Fungi</taxon>
        <taxon>Dikarya</taxon>
        <taxon>Basidiomycota</taxon>
        <taxon>Agaricomycotina</taxon>
        <taxon>Agaricomycetes</taxon>
        <taxon>Agaricomycetidae</taxon>
        <taxon>Agaricales</taxon>
        <taxon>Tricholomatineae</taxon>
        <taxon>Lyophyllaceae</taxon>
        <taxon>Tricholomella</taxon>
    </lineage>
</organism>
<feature type="domain" description="F-box" evidence="2">
    <location>
        <begin position="30"/>
        <end position="92"/>
    </location>
</feature>